<comment type="caution">
    <text evidence="8">The sequence shown here is derived from an EMBL/GenBank/DDBJ whole genome shotgun (WGS) entry which is preliminary data.</text>
</comment>
<dbReference type="PANTHER" id="PTHR43619:SF2">
    <property type="entry name" value="S-ADENOSYL-L-METHIONINE-DEPENDENT METHYLTRANSFERASES SUPERFAMILY PROTEIN"/>
    <property type="match status" value="1"/>
</dbReference>
<dbReference type="EC" id="2.1.1.-" evidence="6"/>
<accession>A0ABU2UVN3</accession>
<evidence type="ECO:0000256" key="6">
    <source>
        <dbReference type="RuleBase" id="RU362030"/>
    </source>
</evidence>
<dbReference type="Gene3D" id="3.40.50.150">
    <property type="entry name" value="Vaccinia Virus protein VP39"/>
    <property type="match status" value="1"/>
</dbReference>
<evidence type="ECO:0000256" key="4">
    <source>
        <dbReference type="ARBA" id="ARBA00022679"/>
    </source>
</evidence>
<sequence length="329" mass="34979">MDRTWRKRPVEDGGGDGSDGSDGHKGDVVDGGGSGGNGGDGGGGGRGAGEGGGPDHTAVRVALWRALHLLADAPPHIVEDDLGLRLADPGDGWRGRPDMDERATRRTRASIVARARFVEDLVVERAARGVGQYVVLGAGLDTFAQRRPETGAAGLTVFEVDRPGPQAWKRRRLADLGFDVPDWLRLVPVDFEGDWWRLLLDAGLDAGRPAVVASAGVTMYLSPEAVTATFADVATLAPGTTLVSTFLRPPEDVEPEERAQLEAAMRGARAAGTPFVSFYRPAQLIDAAREAGFGTARHVSARELSERYFQGRVDGLRPSRGEELIVATV</sequence>
<keyword evidence="5 6" id="KW-0949">S-adenosyl-L-methionine</keyword>
<comment type="similarity">
    <text evidence="2 6">Belongs to the UPF0677 family.</text>
</comment>
<dbReference type="InterPro" id="IPR029063">
    <property type="entry name" value="SAM-dependent_MTases_sf"/>
</dbReference>
<protein>
    <recommendedName>
        <fullName evidence="6">S-adenosyl-L-methionine-dependent methyltransferase</fullName>
        <ecNumber evidence="6">2.1.1.-</ecNumber>
    </recommendedName>
</protein>
<evidence type="ECO:0000313" key="8">
    <source>
        <dbReference type="EMBL" id="MDT0477352.1"/>
    </source>
</evidence>
<feature type="compositionally biased region" description="Basic and acidic residues" evidence="7">
    <location>
        <begin position="1"/>
        <end position="11"/>
    </location>
</feature>
<evidence type="ECO:0000256" key="7">
    <source>
        <dbReference type="SAM" id="MobiDB-lite"/>
    </source>
</evidence>
<feature type="region of interest" description="Disordered" evidence="7">
    <location>
        <begin position="1"/>
        <end position="54"/>
    </location>
</feature>
<dbReference type="InterPro" id="IPR007213">
    <property type="entry name" value="Ppm1/Ppm2/Tcmp"/>
</dbReference>
<dbReference type="EMBL" id="JAVRFF010000060">
    <property type="protein sequence ID" value="MDT0477352.1"/>
    <property type="molecule type" value="Genomic_DNA"/>
</dbReference>
<comment type="function">
    <text evidence="1 6">Exhibits S-adenosyl-L-methionine-dependent methyltransferase activity.</text>
</comment>
<name>A0ABU2UVN3_9ACTN</name>
<dbReference type="PANTHER" id="PTHR43619">
    <property type="entry name" value="S-ADENOSYL-L-METHIONINE-DEPENDENT METHYLTRANSFERASE YKTD-RELATED"/>
    <property type="match status" value="1"/>
</dbReference>
<dbReference type="GO" id="GO:0008168">
    <property type="term" value="F:methyltransferase activity"/>
    <property type="evidence" value="ECO:0007669"/>
    <property type="project" value="UniProtKB-KW"/>
</dbReference>
<evidence type="ECO:0000313" key="9">
    <source>
        <dbReference type="Proteomes" id="UP001180489"/>
    </source>
</evidence>
<evidence type="ECO:0000256" key="1">
    <source>
        <dbReference type="ARBA" id="ARBA00003907"/>
    </source>
</evidence>
<gene>
    <name evidence="8" type="ORF">RM863_35045</name>
</gene>
<keyword evidence="3 6" id="KW-0489">Methyltransferase</keyword>
<reference evidence="8" key="1">
    <citation type="submission" date="2024-05" db="EMBL/GenBank/DDBJ databases">
        <title>30 novel species of actinomycetes from the DSMZ collection.</title>
        <authorList>
            <person name="Nouioui I."/>
        </authorList>
    </citation>
    <scope>NUCLEOTIDE SEQUENCE</scope>
    <source>
        <strain evidence="8">DSM 41014</strain>
    </source>
</reference>
<evidence type="ECO:0000256" key="3">
    <source>
        <dbReference type="ARBA" id="ARBA00022603"/>
    </source>
</evidence>
<evidence type="ECO:0000256" key="5">
    <source>
        <dbReference type="ARBA" id="ARBA00022691"/>
    </source>
</evidence>
<organism evidence="8 9">
    <name type="scientific">Streptomyces hintoniae</name>
    <dbReference type="NCBI Taxonomy" id="3075521"/>
    <lineage>
        <taxon>Bacteria</taxon>
        <taxon>Bacillati</taxon>
        <taxon>Actinomycetota</taxon>
        <taxon>Actinomycetes</taxon>
        <taxon>Kitasatosporales</taxon>
        <taxon>Streptomycetaceae</taxon>
        <taxon>Streptomyces</taxon>
    </lineage>
</organism>
<dbReference type="NCBIfam" id="TIGR00027">
    <property type="entry name" value="mthyl_TIGR00027"/>
    <property type="match status" value="1"/>
</dbReference>
<keyword evidence="9" id="KW-1185">Reference proteome</keyword>
<dbReference type="GO" id="GO:0032259">
    <property type="term" value="P:methylation"/>
    <property type="evidence" value="ECO:0007669"/>
    <property type="project" value="UniProtKB-KW"/>
</dbReference>
<dbReference type="Proteomes" id="UP001180489">
    <property type="component" value="Unassembled WGS sequence"/>
</dbReference>
<dbReference type="InterPro" id="IPR011610">
    <property type="entry name" value="SAM_mthyl_Trfase_ML2640-like"/>
</dbReference>
<keyword evidence="4 8" id="KW-0808">Transferase</keyword>
<evidence type="ECO:0000256" key="2">
    <source>
        <dbReference type="ARBA" id="ARBA00008138"/>
    </source>
</evidence>
<dbReference type="Pfam" id="PF04072">
    <property type="entry name" value="LCM"/>
    <property type="match status" value="1"/>
</dbReference>
<dbReference type="SUPFAM" id="SSF53335">
    <property type="entry name" value="S-adenosyl-L-methionine-dependent methyltransferases"/>
    <property type="match status" value="1"/>
</dbReference>
<feature type="compositionally biased region" description="Gly residues" evidence="7">
    <location>
        <begin position="29"/>
        <end position="54"/>
    </location>
</feature>
<proteinExistence type="inferred from homology"/>
<dbReference type="RefSeq" id="WP_311637570.1">
    <property type="nucleotide sequence ID" value="NZ_JAVRFF010000060.1"/>
</dbReference>